<keyword evidence="2" id="KW-1185">Reference proteome</keyword>
<protein>
    <submittedName>
        <fullName evidence="1">Uncharacterized protein</fullName>
    </submittedName>
</protein>
<dbReference type="SUPFAM" id="SSF51735">
    <property type="entry name" value="NAD(P)-binding Rossmann-fold domains"/>
    <property type="match status" value="1"/>
</dbReference>
<organism evidence="1 2">
    <name type="scientific">Sporomusa termitida</name>
    <dbReference type="NCBI Taxonomy" id="2377"/>
    <lineage>
        <taxon>Bacteria</taxon>
        <taxon>Bacillati</taxon>
        <taxon>Bacillota</taxon>
        <taxon>Negativicutes</taxon>
        <taxon>Selenomonadales</taxon>
        <taxon>Sporomusaceae</taxon>
        <taxon>Sporomusa</taxon>
    </lineage>
</organism>
<dbReference type="Gene3D" id="3.40.50.720">
    <property type="entry name" value="NAD(P)-binding Rossmann-like Domain"/>
    <property type="match status" value="1"/>
</dbReference>
<accession>A0A517DW44</accession>
<dbReference type="Proteomes" id="UP000320776">
    <property type="component" value="Chromosome"/>
</dbReference>
<dbReference type="InterPro" id="IPR002347">
    <property type="entry name" value="SDR_fam"/>
</dbReference>
<evidence type="ECO:0000313" key="2">
    <source>
        <dbReference type="Proteomes" id="UP000320776"/>
    </source>
</evidence>
<name>A0A517DW44_9FIRM</name>
<reference evidence="1 2" key="1">
    <citation type="submission" date="2019-02" db="EMBL/GenBank/DDBJ databases">
        <title>Closed genome of Sporomusa termitida DSM 4440.</title>
        <authorList>
            <person name="Poehlein A."/>
            <person name="Daniel R."/>
        </authorList>
    </citation>
    <scope>NUCLEOTIDE SEQUENCE [LARGE SCALE GENOMIC DNA]</scope>
    <source>
        <strain evidence="1 2">DSM 4440</strain>
    </source>
</reference>
<sequence>MRVQAEIEQNGKTAGMYAADLSLDGAHKQLLDYAEAVCGQVDILINNAAHCELPDTILSTTAAVINRHFAVNVNAPVLLSKE</sequence>
<dbReference type="KEGG" id="sted:SPTER_29660"/>
<dbReference type="EMBL" id="CP036259">
    <property type="protein sequence ID" value="QDR81580.1"/>
    <property type="molecule type" value="Genomic_DNA"/>
</dbReference>
<evidence type="ECO:0000313" key="1">
    <source>
        <dbReference type="EMBL" id="QDR81580.1"/>
    </source>
</evidence>
<dbReference type="AlphaFoldDB" id="A0A517DW44"/>
<dbReference type="InterPro" id="IPR036291">
    <property type="entry name" value="NAD(P)-bd_dom_sf"/>
</dbReference>
<gene>
    <name evidence="1" type="ORF">SPTER_29660</name>
</gene>
<dbReference type="Pfam" id="PF00106">
    <property type="entry name" value="adh_short"/>
    <property type="match status" value="1"/>
</dbReference>
<proteinExistence type="predicted"/>